<dbReference type="PANTHER" id="PTHR37422">
    <property type="entry name" value="TEICHURONIC ACID BIOSYNTHESIS PROTEIN TUAE"/>
    <property type="match status" value="1"/>
</dbReference>
<evidence type="ECO:0000256" key="3">
    <source>
        <dbReference type="ARBA" id="ARBA00022989"/>
    </source>
</evidence>
<reference evidence="7 8" key="1">
    <citation type="submission" date="2020-10" db="EMBL/GenBank/DDBJ databases">
        <title>Degradation of 1,4-Dioxane by Xanthobacter sp. YN2, via a Novel Group-2 Soluble Di-Iron Monooxygenase.</title>
        <authorList>
            <person name="Ma F."/>
            <person name="Wang Y."/>
            <person name="Yang J."/>
            <person name="Guo H."/>
            <person name="Su D."/>
            <person name="Yu L."/>
        </authorList>
    </citation>
    <scope>NUCLEOTIDE SEQUENCE [LARGE SCALE GENOMIC DNA]</scope>
    <source>
        <strain evidence="7 8">YN2</strain>
    </source>
</reference>
<keyword evidence="8" id="KW-1185">Reference proteome</keyword>
<dbReference type="KEGG" id="xdi:EZH22_23260"/>
<keyword evidence="7" id="KW-0436">Ligase</keyword>
<evidence type="ECO:0000256" key="5">
    <source>
        <dbReference type="SAM" id="Phobius"/>
    </source>
</evidence>
<dbReference type="InterPro" id="IPR007016">
    <property type="entry name" value="O-antigen_ligase-rel_domated"/>
</dbReference>
<feature type="transmembrane region" description="Helical" evidence="5">
    <location>
        <begin position="242"/>
        <end position="264"/>
    </location>
</feature>
<dbReference type="GO" id="GO:0016874">
    <property type="term" value="F:ligase activity"/>
    <property type="evidence" value="ECO:0007669"/>
    <property type="project" value="UniProtKB-KW"/>
</dbReference>
<feature type="transmembrane region" description="Helical" evidence="5">
    <location>
        <begin position="441"/>
        <end position="461"/>
    </location>
</feature>
<protein>
    <submittedName>
        <fullName evidence="7">O-antigen ligase family protein</fullName>
    </submittedName>
</protein>
<dbReference type="InterPro" id="IPR051533">
    <property type="entry name" value="WaaL-like"/>
</dbReference>
<dbReference type="RefSeq" id="WP_203192780.1">
    <property type="nucleotide sequence ID" value="NZ_CP063362.1"/>
</dbReference>
<keyword evidence="3 5" id="KW-1133">Transmembrane helix</keyword>
<evidence type="ECO:0000259" key="6">
    <source>
        <dbReference type="Pfam" id="PF04932"/>
    </source>
</evidence>
<accession>A0A974PLP5</accession>
<dbReference type="EMBL" id="CP063362">
    <property type="protein sequence ID" value="QRG05908.1"/>
    <property type="molecule type" value="Genomic_DNA"/>
</dbReference>
<keyword evidence="4 5" id="KW-0472">Membrane</keyword>
<organism evidence="7 8">
    <name type="scientific">Xanthobacter dioxanivorans</name>
    <dbReference type="NCBI Taxonomy" id="2528964"/>
    <lineage>
        <taxon>Bacteria</taxon>
        <taxon>Pseudomonadati</taxon>
        <taxon>Pseudomonadota</taxon>
        <taxon>Alphaproteobacteria</taxon>
        <taxon>Hyphomicrobiales</taxon>
        <taxon>Xanthobacteraceae</taxon>
        <taxon>Xanthobacter</taxon>
    </lineage>
</organism>
<gene>
    <name evidence="7" type="ORF">EZH22_23260</name>
</gene>
<proteinExistence type="predicted"/>
<feature type="transmembrane region" description="Helical" evidence="5">
    <location>
        <begin position="210"/>
        <end position="230"/>
    </location>
</feature>
<evidence type="ECO:0000256" key="4">
    <source>
        <dbReference type="ARBA" id="ARBA00023136"/>
    </source>
</evidence>
<name>A0A974PLP5_9HYPH</name>
<feature type="transmembrane region" description="Helical" evidence="5">
    <location>
        <begin position="28"/>
        <end position="46"/>
    </location>
</feature>
<evidence type="ECO:0000256" key="1">
    <source>
        <dbReference type="ARBA" id="ARBA00004141"/>
    </source>
</evidence>
<comment type="subcellular location">
    <subcellularLocation>
        <location evidence="1">Membrane</location>
        <topology evidence="1">Multi-pass membrane protein</topology>
    </subcellularLocation>
</comment>
<feature type="transmembrane region" description="Helical" evidence="5">
    <location>
        <begin position="52"/>
        <end position="72"/>
    </location>
</feature>
<dbReference type="Pfam" id="PF04932">
    <property type="entry name" value="Wzy_C"/>
    <property type="match status" value="1"/>
</dbReference>
<keyword evidence="2 5" id="KW-0812">Transmembrane</keyword>
<feature type="transmembrane region" description="Helical" evidence="5">
    <location>
        <begin position="270"/>
        <end position="288"/>
    </location>
</feature>
<dbReference type="AlphaFoldDB" id="A0A974PLP5"/>
<evidence type="ECO:0000313" key="7">
    <source>
        <dbReference type="EMBL" id="QRG05908.1"/>
    </source>
</evidence>
<dbReference type="GO" id="GO:0016020">
    <property type="term" value="C:membrane"/>
    <property type="evidence" value="ECO:0007669"/>
    <property type="project" value="UniProtKB-SubCell"/>
</dbReference>
<feature type="transmembrane region" description="Helical" evidence="5">
    <location>
        <begin position="79"/>
        <end position="99"/>
    </location>
</feature>
<sequence>MDAVSTGASDAAPAVTPAPARSTRKRSLLDRVAFGLFLVMVFFAPVPDGSVAFFWVEIWAAVAALVLLLASYRYVGRGHVLLLAGLVLVLAVYGLVALLQSISPGPSPLAIWAKASELLNIPLAPLSGSIVMSPLQFLGRPLLAALVLVAGIVLGCDSQRANVLLRMVVYAACIFGLIGYAGKLLSVEGMTPFNQGGALTAFFINKNTTATYLGSAFLAALAMLMAPFIRRIREGYPLLGEGAGKALSGAFGIAIAAVLLLLLLPLTQSRAGLLLTVLIAAAAIGWRIRLQGRALGAAAIGGVVLLAVVLASSGDVWRLRQARLNVETDGRWQAYALMWDAIAQRPALGYGLGSFEESFPQFRDANLETSGRFNIGHSTPIELAFEGGLPLALVVVGFVLLLCGVLVRGAIRRPSDPYILAALLVGLLGVLHSSVDFSLQITGYLIVCLAVVGFGLGRAFLPREDFSRRRLRRVRRHPGAEGAEETGAVH</sequence>
<feature type="transmembrane region" description="Helical" evidence="5">
    <location>
        <begin position="295"/>
        <end position="314"/>
    </location>
</feature>
<feature type="transmembrane region" description="Helical" evidence="5">
    <location>
        <begin position="389"/>
        <end position="411"/>
    </location>
</feature>
<feature type="domain" description="O-antigen ligase-related" evidence="6">
    <location>
        <begin position="255"/>
        <end position="395"/>
    </location>
</feature>
<feature type="transmembrane region" description="Helical" evidence="5">
    <location>
        <begin position="418"/>
        <end position="435"/>
    </location>
</feature>
<feature type="transmembrane region" description="Helical" evidence="5">
    <location>
        <begin position="163"/>
        <end position="182"/>
    </location>
</feature>
<dbReference type="PANTHER" id="PTHR37422:SF23">
    <property type="entry name" value="TEICHURONIC ACID BIOSYNTHESIS PROTEIN TUAE"/>
    <property type="match status" value="1"/>
</dbReference>
<feature type="transmembrane region" description="Helical" evidence="5">
    <location>
        <begin position="137"/>
        <end position="156"/>
    </location>
</feature>
<evidence type="ECO:0000313" key="8">
    <source>
        <dbReference type="Proteomes" id="UP000596427"/>
    </source>
</evidence>
<dbReference type="Proteomes" id="UP000596427">
    <property type="component" value="Chromosome"/>
</dbReference>
<evidence type="ECO:0000256" key="2">
    <source>
        <dbReference type="ARBA" id="ARBA00022692"/>
    </source>
</evidence>